<proteinExistence type="predicted"/>
<dbReference type="STRING" id="4097.A0A1S4A1P0"/>
<dbReference type="KEGG" id="nta:107792827"/>
<accession>A0A1S4A1P0</accession>
<dbReference type="Pfam" id="PF07727">
    <property type="entry name" value="RVT_2"/>
    <property type="match status" value="1"/>
</dbReference>
<dbReference type="OrthoDB" id="411615at2759"/>
<evidence type="ECO:0000259" key="1">
    <source>
        <dbReference type="Pfam" id="PF07727"/>
    </source>
</evidence>
<protein>
    <submittedName>
        <fullName evidence="2">Uncharacterized mitochondrial protein AtMg00820-like</fullName>
    </submittedName>
</protein>
<name>A0A1S4A1P0_TOBAC</name>
<gene>
    <name evidence="2" type="primary">LOC107792827</name>
</gene>
<dbReference type="PaxDb" id="4097-A0A1S4A1P0"/>
<reference evidence="2" key="1">
    <citation type="submission" date="2025-08" db="UniProtKB">
        <authorList>
            <consortium name="RefSeq"/>
        </authorList>
    </citation>
    <scope>IDENTIFICATION</scope>
</reference>
<dbReference type="RefSeq" id="XP_016470553.1">
    <property type="nucleotide sequence ID" value="XM_016615067.1"/>
</dbReference>
<feature type="domain" description="Reverse transcriptase Ty1/copia-type" evidence="1">
    <location>
        <begin position="88"/>
        <end position="177"/>
    </location>
</feature>
<organism evidence="2">
    <name type="scientific">Nicotiana tabacum</name>
    <name type="common">Common tobacco</name>
    <dbReference type="NCBI Taxonomy" id="4097"/>
    <lineage>
        <taxon>Eukaryota</taxon>
        <taxon>Viridiplantae</taxon>
        <taxon>Streptophyta</taxon>
        <taxon>Embryophyta</taxon>
        <taxon>Tracheophyta</taxon>
        <taxon>Spermatophyta</taxon>
        <taxon>Magnoliopsida</taxon>
        <taxon>eudicotyledons</taxon>
        <taxon>Gunneridae</taxon>
        <taxon>Pentapetalae</taxon>
        <taxon>asterids</taxon>
        <taxon>lamiids</taxon>
        <taxon>Solanales</taxon>
        <taxon>Solanaceae</taxon>
        <taxon>Nicotianoideae</taxon>
        <taxon>Nicotianeae</taxon>
        <taxon>Nicotiana</taxon>
    </lineage>
</organism>
<sequence length="180" mass="20339">MPSSLKRTGFSKSKNKAKDIVPPTVGSIIPRTLIATKDFEEKFPTTNSRTWAVSRYPSSICPSSIPAVKEDCRCHDLEIIAPDLSERVYLPKEGNKPFGSKWIFRRKMKTGGIIDKYKARLIAKGLRQREGLDYFDTYSPVTRITSIRMVIELAIVYGLEIYQVDIKTTFLNGDLDKGGM</sequence>
<evidence type="ECO:0000313" key="2">
    <source>
        <dbReference type="RefSeq" id="XP_016470553.1"/>
    </source>
</evidence>
<dbReference type="AlphaFoldDB" id="A0A1S4A1P0"/>
<dbReference type="InterPro" id="IPR013103">
    <property type="entry name" value="RVT_2"/>
</dbReference>